<name>A0ABS5TL48_9ACTN</name>
<dbReference type="Gene3D" id="3.90.1690.10">
    <property type="entry name" value="phage-related protein like domain"/>
    <property type="match status" value="1"/>
</dbReference>
<gene>
    <name evidence="1" type="ORF">KIH74_22945</name>
</gene>
<accession>A0ABS5TL48</accession>
<evidence type="ECO:0000313" key="1">
    <source>
        <dbReference type="EMBL" id="MBT0771817.1"/>
    </source>
</evidence>
<dbReference type="Pfam" id="PF03864">
    <property type="entry name" value="Phage_cap_E"/>
    <property type="match status" value="1"/>
</dbReference>
<dbReference type="Proteomes" id="UP001197247">
    <property type="component" value="Unassembled WGS sequence"/>
</dbReference>
<keyword evidence="2" id="KW-1185">Reference proteome</keyword>
<sequence>MALWTSAITPAYLTGYVRDSLASRPVNEFALRQWLPTRPLKDLDFRYASGTGGLRRAASARGWDAEPKISKRKQVQRKSGEMAPFSVQKRVGEYERLRLRGDIDADVAEILKRDGLDCAIELESRLEMLRGEALFNAALTIDENEFYQQIDFGRDANHSQTAPTLWSNTGSADPIADLVSYNQQYIDKNGVPPGVILTSTKVRGLLTRNATVRSAFGTTAGTPTIVSPDKLSQILQSFDLPPIVTYDVKYENASGVATRVTPDDSILMLPPPVAPDAWEATQLGATNVGQTLEAEEPEYGLAGNEPGIVVAAHRTDRPISVWTDANVIAMPHLANPDLTFKVKVA</sequence>
<comment type="caution">
    <text evidence="1">The sequence shown here is derived from an EMBL/GenBank/DDBJ whole genome shotgun (WGS) entry which is preliminary data.</text>
</comment>
<dbReference type="InterPro" id="IPR053738">
    <property type="entry name" value="Lambda_capsid_assembly"/>
</dbReference>
<dbReference type="InterPro" id="IPR005564">
    <property type="entry name" value="Major_capsid_GpE"/>
</dbReference>
<dbReference type="EMBL" id="JAHBAY010000010">
    <property type="protein sequence ID" value="MBT0771817.1"/>
    <property type="molecule type" value="Genomic_DNA"/>
</dbReference>
<dbReference type="RefSeq" id="WP_214158188.1">
    <property type="nucleotide sequence ID" value="NZ_JAHBAY010000010.1"/>
</dbReference>
<proteinExistence type="predicted"/>
<evidence type="ECO:0000313" key="2">
    <source>
        <dbReference type="Proteomes" id="UP001197247"/>
    </source>
</evidence>
<organism evidence="1 2">
    <name type="scientific">Kineosporia corallincola</name>
    <dbReference type="NCBI Taxonomy" id="2835133"/>
    <lineage>
        <taxon>Bacteria</taxon>
        <taxon>Bacillati</taxon>
        <taxon>Actinomycetota</taxon>
        <taxon>Actinomycetes</taxon>
        <taxon>Kineosporiales</taxon>
        <taxon>Kineosporiaceae</taxon>
        <taxon>Kineosporia</taxon>
    </lineage>
</organism>
<protein>
    <submittedName>
        <fullName evidence="1">Major capsid protein</fullName>
    </submittedName>
</protein>
<reference evidence="1 2" key="1">
    <citation type="submission" date="2021-05" db="EMBL/GenBank/DDBJ databases">
        <title>Kineosporia and Streptomyces sp. nov. two new marine actinobacteria isolated from Coral.</title>
        <authorList>
            <person name="Buangrab K."/>
            <person name="Sutthacheep M."/>
            <person name="Yeemin T."/>
            <person name="Harunari E."/>
            <person name="Igarashi Y."/>
            <person name="Kanchanasin P."/>
            <person name="Tanasupawat S."/>
            <person name="Phongsopitanun W."/>
        </authorList>
    </citation>
    <scope>NUCLEOTIDE SEQUENCE [LARGE SCALE GENOMIC DNA]</scope>
    <source>
        <strain evidence="1 2">J2-2</strain>
    </source>
</reference>